<dbReference type="Proteomes" id="UP000700706">
    <property type="component" value="Unassembled WGS sequence"/>
</dbReference>
<dbReference type="SUPFAM" id="SSF53756">
    <property type="entry name" value="UDP-Glycosyltransferase/glycogen phosphorylase"/>
    <property type="match status" value="1"/>
</dbReference>
<comment type="caution">
    <text evidence="1">The sequence shown here is derived from an EMBL/GenBank/DDBJ whole genome shotgun (WGS) entry which is preliminary data.</text>
</comment>
<accession>A0A952KEV0</accession>
<organism evidence="1 2">
    <name type="scientific">Inquilinus limosus</name>
    <dbReference type="NCBI Taxonomy" id="171674"/>
    <lineage>
        <taxon>Bacteria</taxon>
        <taxon>Pseudomonadati</taxon>
        <taxon>Pseudomonadota</taxon>
        <taxon>Alphaproteobacteria</taxon>
        <taxon>Rhodospirillales</taxon>
        <taxon>Rhodospirillaceae</taxon>
        <taxon>Inquilinus</taxon>
    </lineage>
</organism>
<proteinExistence type="predicted"/>
<protein>
    <recommendedName>
        <fullName evidence="3">Glycosyl transferase family 1 domain-containing protein</fullName>
    </recommendedName>
</protein>
<evidence type="ECO:0000313" key="1">
    <source>
        <dbReference type="EMBL" id="MBW8727568.1"/>
    </source>
</evidence>
<evidence type="ECO:0008006" key="3">
    <source>
        <dbReference type="Google" id="ProtNLM"/>
    </source>
</evidence>
<name>A0A952KEV0_9PROT</name>
<reference evidence="1" key="1">
    <citation type="submission" date="2020-06" db="EMBL/GenBank/DDBJ databases">
        <title>Stable isotope informed genome-resolved metagenomics uncovers potential trophic interactions in rhizosphere soil.</title>
        <authorList>
            <person name="Starr E.P."/>
            <person name="Shi S."/>
            <person name="Blazewicz S.J."/>
            <person name="Koch B.J."/>
            <person name="Probst A.J."/>
            <person name="Hungate B.A."/>
            <person name="Pett-Ridge J."/>
            <person name="Firestone M.K."/>
            <person name="Banfield J.F."/>
        </authorList>
    </citation>
    <scope>NUCLEOTIDE SEQUENCE</scope>
    <source>
        <strain evidence="1">YM_69_17</strain>
    </source>
</reference>
<gene>
    <name evidence="1" type="ORF">JF625_20755</name>
</gene>
<dbReference type="EMBL" id="JAEKLZ010000287">
    <property type="protein sequence ID" value="MBW8727568.1"/>
    <property type="molecule type" value="Genomic_DNA"/>
</dbReference>
<dbReference type="AlphaFoldDB" id="A0A952KEV0"/>
<sequence length="142" mass="15354">MIPFQPMEQFPDMLASADALVVLIERDAGVFSVPSKLLSYLCAKRAVLLSVPRENLAARIVAESGAGLVVDPDDDEGFVAAALQLMEDGDVREQCAVAGRRYAEQTFDIEAIARRFEAALSARMTTPGRSASRLRELLGRAA</sequence>
<dbReference type="Gene3D" id="3.40.50.2000">
    <property type="entry name" value="Glycogen Phosphorylase B"/>
    <property type="match status" value="1"/>
</dbReference>
<evidence type="ECO:0000313" key="2">
    <source>
        <dbReference type="Proteomes" id="UP000700706"/>
    </source>
</evidence>